<evidence type="ECO:0000256" key="1">
    <source>
        <dbReference type="SAM" id="MobiDB-lite"/>
    </source>
</evidence>
<dbReference type="InParanoid" id="C8XHA8"/>
<protein>
    <recommendedName>
        <fullName evidence="4">Antibiotic biosynthesis monooxygenase</fullName>
    </recommendedName>
</protein>
<dbReference type="STRING" id="479431.Namu_1925"/>
<dbReference type="eggNOG" id="COG2329">
    <property type="taxonomic scope" value="Bacteria"/>
</dbReference>
<evidence type="ECO:0008006" key="4">
    <source>
        <dbReference type="Google" id="ProtNLM"/>
    </source>
</evidence>
<dbReference type="HOGENOM" id="CLU_127577_1_0_11"/>
<sequence length="109" mass="11396">MLIAQFDSGGEAAGEPPPGSAEAVRLLGDQPDTRALRWARSTEDPGRWLLVAEFETAAGFRRAQSPLPVRAALIPWLAAAASSAAFEVIAAADAGVWSSPEVIVDDPGR</sequence>
<evidence type="ECO:0000313" key="2">
    <source>
        <dbReference type="EMBL" id="ACV78314.1"/>
    </source>
</evidence>
<reference evidence="3" key="1">
    <citation type="submission" date="2009-09" db="EMBL/GenBank/DDBJ databases">
        <title>The complete genome of Nakamurella multipartita DSM 44233.</title>
        <authorList>
            <consortium name="US DOE Joint Genome Institute (JGI-PGF)"/>
            <person name="Lucas S."/>
            <person name="Copeland A."/>
            <person name="Lapidus A."/>
            <person name="Glavina del Rio T."/>
            <person name="Dalin E."/>
            <person name="Tice H."/>
            <person name="Bruce D."/>
            <person name="Goodwin L."/>
            <person name="Pitluck S."/>
            <person name="Kyrpides N."/>
            <person name="Mavromatis K."/>
            <person name="Ivanova N."/>
            <person name="Ovchinnikova G."/>
            <person name="Sims D."/>
            <person name="Meincke L."/>
            <person name="Brettin T."/>
            <person name="Detter J.C."/>
            <person name="Han C."/>
            <person name="Larimer F."/>
            <person name="Land M."/>
            <person name="Hauser L."/>
            <person name="Markowitz V."/>
            <person name="Cheng J.-F."/>
            <person name="Hugenholtz P."/>
            <person name="Woyke T."/>
            <person name="Wu D."/>
            <person name="Klenk H.-P."/>
            <person name="Eisen J.A."/>
        </authorList>
    </citation>
    <scope>NUCLEOTIDE SEQUENCE [LARGE SCALE GENOMIC DNA]</scope>
    <source>
        <strain evidence="3">ATCC 700099 / DSM 44233 / CIP 104796 / JCM 9543 / NBRC 105858 / Y-104</strain>
    </source>
</reference>
<evidence type="ECO:0000313" key="3">
    <source>
        <dbReference type="Proteomes" id="UP000002218"/>
    </source>
</evidence>
<keyword evidence="3" id="KW-1185">Reference proteome</keyword>
<accession>C8XHA8</accession>
<organism evidence="2 3">
    <name type="scientific">Nakamurella multipartita (strain ATCC 700099 / DSM 44233 / CIP 104796 / JCM 9543 / NBRC 105858 / Y-104)</name>
    <name type="common">Microsphaera multipartita</name>
    <dbReference type="NCBI Taxonomy" id="479431"/>
    <lineage>
        <taxon>Bacteria</taxon>
        <taxon>Bacillati</taxon>
        <taxon>Actinomycetota</taxon>
        <taxon>Actinomycetes</taxon>
        <taxon>Nakamurellales</taxon>
        <taxon>Nakamurellaceae</taxon>
        <taxon>Nakamurella</taxon>
    </lineage>
</organism>
<name>C8XHA8_NAKMY</name>
<proteinExistence type="predicted"/>
<dbReference type="EMBL" id="CP001737">
    <property type="protein sequence ID" value="ACV78314.1"/>
    <property type="molecule type" value="Genomic_DNA"/>
</dbReference>
<dbReference type="Proteomes" id="UP000002218">
    <property type="component" value="Chromosome"/>
</dbReference>
<dbReference type="AlphaFoldDB" id="C8XHA8"/>
<dbReference type="KEGG" id="nml:Namu_1925"/>
<gene>
    <name evidence="2" type="ordered locus">Namu_1925</name>
</gene>
<feature type="region of interest" description="Disordered" evidence="1">
    <location>
        <begin position="1"/>
        <end position="22"/>
    </location>
</feature>
<reference evidence="2 3" key="2">
    <citation type="journal article" date="2010" name="Stand. Genomic Sci.">
        <title>Complete genome sequence of Nakamurella multipartita type strain (Y-104).</title>
        <authorList>
            <person name="Tice H."/>
            <person name="Mayilraj S."/>
            <person name="Sims D."/>
            <person name="Lapidus A."/>
            <person name="Nolan M."/>
            <person name="Lucas S."/>
            <person name="Glavina Del Rio T."/>
            <person name="Copeland A."/>
            <person name="Cheng J.F."/>
            <person name="Meincke L."/>
            <person name="Bruce D."/>
            <person name="Goodwin L."/>
            <person name="Pitluck S."/>
            <person name="Ivanova N."/>
            <person name="Mavromatis K."/>
            <person name="Ovchinnikova G."/>
            <person name="Pati A."/>
            <person name="Chen A."/>
            <person name="Palaniappan K."/>
            <person name="Land M."/>
            <person name="Hauser L."/>
            <person name="Chang Y.J."/>
            <person name="Jeffries C.D."/>
            <person name="Detter J.C."/>
            <person name="Brettin T."/>
            <person name="Rohde M."/>
            <person name="Goker M."/>
            <person name="Bristow J."/>
            <person name="Eisen J.A."/>
            <person name="Markowitz V."/>
            <person name="Hugenholtz P."/>
            <person name="Kyrpides N.C."/>
            <person name="Klenk H.P."/>
            <person name="Chen F."/>
        </authorList>
    </citation>
    <scope>NUCLEOTIDE SEQUENCE [LARGE SCALE GENOMIC DNA]</scope>
    <source>
        <strain evidence="3">ATCC 700099 / DSM 44233 / CIP 104796 / JCM 9543 / NBRC 105858 / Y-104</strain>
    </source>
</reference>